<keyword evidence="4" id="KW-1185">Reference proteome</keyword>
<dbReference type="SMART" id="SM00530">
    <property type="entry name" value="HTH_XRE"/>
    <property type="match status" value="1"/>
</dbReference>
<proteinExistence type="inferred from homology"/>
<evidence type="ECO:0000313" key="4">
    <source>
        <dbReference type="Proteomes" id="UP000199577"/>
    </source>
</evidence>
<name>A0A1I1KXD0_9SPHI</name>
<dbReference type="CDD" id="cd00093">
    <property type="entry name" value="HTH_XRE"/>
    <property type="match status" value="1"/>
</dbReference>
<dbReference type="InterPro" id="IPR001387">
    <property type="entry name" value="Cro/C1-type_HTH"/>
</dbReference>
<dbReference type="InterPro" id="IPR010359">
    <property type="entry name" value="IrrE_HExxH"/>
</dbReference>
<dbReference type="Proteomes" id="UP000199577">
    <property type="component" value="Unassembled WGS sequence"/>
</dbReference>
<gene>
    <name evidence="3" type="ORF">SAMN05421747_11781</name>
</gene>
<dbReference type="Pfam" id="PF06114">
    <property type="entry name" value="Peptidase_M78"/>
    <property type="match status" value="1"/>
</dbReference>
<dbReference type="AlphaFoldDB" id="A0A1I1KXD0"/>
<reference evidence="4" key="1">
    <citation type="submission" date="2016-10" db="EMBL/GenBank/DDBJ databases">
        <authorList>
            <person name="Varghese N."/>
            <person name="Submissions S."/>
        </authorList>
    </citation>
    <scope>NUCLEOTIDE SEQUENCE [LARGE SCALE GENOMIC DNA]</scope>
    <source>
        <strain evidence="4">DSM 22900</strain>
    </source>
</reference>
<dbReference type="GO" id="GO:0003677">
    <property type="term" value="F:DNA binding"/>
    <property type="evidence" value="ECO:0007669"/>
    <property type="project" value="InterPro"/>
</dbReference>
<feature type="domain" description="HTH cro/C1-type" evidence="2">
    <location>
        <begin position="21"/>
        <end position="77"/>
    </location>
</feature>
<dbReference type="PANTHER" id="PTHR43236:SF1">
    <property type="entry name" value="BLL7220 PROTEIN"/>
    <property type="match status" value="1"/>
</dbReference>
<evidence type="ECO:0000256" key="1">
    <source>
        <dbReference type="ARBA" id="ARBA00007227"/>
    </source>
</evidence>
<dbReference type="Pfam" id="PF01381">
    <property type="entry name" value="HTH_3"/>
    <property type="match status" value="1"/>
</dbReference>
<dbReference type="InterPro" id="IPR010982">
    <property type="entry name" value="Lambda_DNA-bd_dom_sf"/>
</dbReference>
<dbReference type="InterPro" id="IPR052345">
    <property type="entry name" value="Rad_response_metalloprotease"/>
</dbReference>
<dbReference type="STRING" id="623281.SAMN05421747_11781"/>
<sequence>MFVKLTERSMIAMNQLFGERFKSARLLNGFSLQGLADALGNKVTKQALHKYEKGEVVPDSEKLSLLSDALNVRPDYFFRPMAVELGPIEYRKLKRMPAKEEQRIIEQTREYLSRYLELEELLGVKYEFKDPLNDFPVIREFKQIDEAALELRKAWNLGLGPIFNIPELLEDKHIKVVEIDAEISFDGLQTKVNGNIPVIAYNRNIADKLDRVRFTLLHELGHLLLKFDPQLTENQREKLCHQFAGAMLLPEQTIREELGAHRNRLSVTELGHIKSQYGISMQALVYRANLLNIVNDNYKNQFFNMMKQMGWRTEEPTVYVGVEKATRFDQLLYRAIAEELISISKGAALKNMKLSDFRSQSLVM</sequence>
<dbReference type="Gene3D" id="1.10.10.2910">
    <property type="match status" value="1"/>
</dbReference>
<dbReference type="SUPFAM" id="SSF47413">
    <property type="entry name" value="lambda repressor-like DNA-binding domains"/>
    <property type="match status" value="1"/>
</dbReference>
<protein>
    <submittedName>
        <fullName evidence="3">Zn-dependent peptidase ImmA, M78 family</fullName>
    </submittedName>
</protein>
<dbReference type="EMBL" id="FOLL01000017">
    <property type="protein sequence ID" value="SFC65454.1"/>
    <property type="molecule type" value="Genomic_DNA"/>
</dbReference>
<organism evidence="3 4">
    <name type="scientific">Parapedobacter composti</name>
    <dbReference type="NCBI Taxonomy" id="623281"/>
    <lineage>
        <taxon>Bacteria</taxon>
        <taxon>Pseudomonadati</taxon>
        <taxon>Bacteroidota</taxon>
        <taxon>Sphingobacteriia</taxon>
        <taxon>Sphingobacteriales</taxon>
        <taxon>Sphingobacteriaceae</taxon>
        <taxon>Parapedobacter</taxon>
    </lineage>
</organism>
<comment type="similarity">
    <text evidence="1">Belongs to the short-chain fatty acyl-CoA assimilation regulator (ScfR) family.</text>
</comment>
<accession>A0A1I1KXD0</accession>
<dbReference type="PROSITE" id="PS50943">
    <property type="entry name" value="HTH_CROC1"/>
    <property type="match status" value="1"/>
</dbReference>
<evidence type="ECO:0000259" key="2">
    <source>
        <dbReference type="PROSITE" id="PS50943"/>
    </source>
</evidence>
<dbReference type="PANTHER" id="PTHR43236">
    <property type="entry name" value="ANTITOXIN HIGA1"/>
    <property type="match status" value="1"/>
</dbReference>
<dbReference type="Gene3D" id="1.10.260.40">
    <property type="entry name" value="lambda repressor-like DNA-binding domains"/>
    <property type="match status" value="1"/>
</dbReference>
<evidence type="ECO:0000313" key="3">
    <source>
        <dbReference type="EMBL" id="SFC65454.1"/>
    </source>
</evidence>